<keyword evidence="10" id="KW-0539">Nucleus</keyword>
<evidence type="ECO:0000256" key="1">
    <source>
        <dbReference type="ARBA" id="ARBA00004123"/>
    </source>
</evidence>
<evidence type="ECO:0000256" key="5">
    <source>
        <dbReference type="ARBA" id="ARBA00022728"/>
    </source>
</evidence>
<dbReference type="OrthoDB" id="267048at2759"/>
<feature type="compositionally biased region" description="Polar residues" evidence="14">
    <location>
        <begin position="143"/>
        <end position="152"/>
    </location>
</feature>
<proteinExistence type="predicted"/>
<dbReference type="SUPFAM" id="SSF57756">
    <property type="entry name" value="Retrovirus zinc finger-like domains"/>
    <property type="match status" value="1"/>
</dbReference>
<dbReference type="SMART" id="SM00361">
    <property type="entry name" value="RRM_1"/>
    <property type="match status" value="1"/>
</dbReference>
<comment type="subcellular location">
    <subcellularLocation>
        <location evidence="1">Nucleus</location>
    </subcellularLocation>
</comment>
<dbReference type="SMART" id="SM00343">
    <property type="entry name" value="ZnF_C2HC"/>
    <property type="match status" value="1"/>
</dbReference>
<dbReference type="PROSITE" id="PS50102">
    <property type="entry name" value="RRM"/>
    <property type="match status" value="1"/>
</dbReference>
<keyword evidence="8 13" id="KW-0694">RNA-binding</keyword>
<dbReference type="GO" id="GO:0005689">
    <property type="term" value="C:U12-type spliceosomal complex"/>
    <property type="evidence" value="ECO:0007669"/>
    <property type="project" value="InterPro"/>
</dbReference>
<dbReference type="InterPro" id="IPR000504">
    <property type="entry name" value="RRM_dom"/>
</dbReference>
<dbReference type="InterPro" id="IPR012677">
    <property type="entry name" value="Nucleotide-bd_a/b_plait_sf"/>
</dbReference>
<evidence type="ECO:0000259" key="15">
    <source>
        <dbReference type="PROSITE" id="PS50102"/>
    </source>
</evidence>
<evidence type="ECO:0000256" key="9">
    <source>
        <dbReference type="ARBA" id="ARBA00023187"/>
    </source>
</evidence>
<protein>
    <recommendedName>
        <fullName evidence="2">Zinc finger CCHC-type and RNA-binding motif-containing protein 1</fullName>
    </recommendedName>
    <alternativeName>
        <fullName evidence="11">U11/U12 small nuclear ribonucleoprotein 31 kDa protein</fullName>
    </alternativeName>
</protein>
<feature type="domain" description="RRM" evidence="15">
    <location>
        <begin position="10"/>
        <end position="88"/>
    </location>
</feature>
<dbReference type="STRING" id="166423.A0A0M8ZQN3"/>
<name>A0A0M8ZQN3_9HYME</name>
<evidence type="ECO:0000256" key="4">
    <source>
        <dbReference type="ARBA" id="ARBA00022723"/>
    </source>
</evidence>
<feature type="region of interest" description="Disordered" evidence="14">
    <location>
        <begin position="186"/>
        <end position="223"/>
    </location>
</feature>
<evidence type="ECO:0000256" key="6">
    <source>
        <dbReference type="ARBA" id="ARBA00022771"/>
    </source>
</evidence>
<dbReference type="PANTHER" id="PTHR46259">
    <property type="entry name" value="ZINC FINGER CCHC-TYPE AND RNA-BINDING MOTIF-CONTAINING PROTEIN 1"/>
    <property type="match status" value="1"/>
</dbReference>
<keyword evidence="9" id="KW-0508">mRNA splicing</keyword>
<feature type="region of interest" description="Disordered" evidence="14">
    <location>
        <begin position="138"/>
        <end position="163"/>
    </location>
</feature>
<dbReference type="Pfam" id="PF00098">
    <property type="entry name" value="zf-CCHC"/>
    <property type="match status" value="1"/>
</dbReference>
<dbReference type="InterPro" id="IPR034219">
    <property type="entry name" value="ZCRB1_RRM"/>
</dbReference>
<dbReference type="Gene3D" id="3.30.70.330">
    <property type="match status" value="1"/>
</dbReference>
<organism evidence="17 18">
    <name type="scientific">Melipona quadrifasciata</name>
    <dbReference type="NCBI Taxonomy" id="166423"/>
    <lineage>
        <taxon>Eukaryota</taxon>
        <taxon>Metazoa</taxon>
        <taxon>Ecdysozoa</taxon>
        <taxon>Arthropoda</taxon>
        <taxon>Hexapoda</taxon>
        <taxon>Insecta</taxon>
        <taxon>Pterygota</taxon>
        <taxon>Neoptera</taxon>
        <taxon>Endopterygota</taxon>
        <taxon>Hymenoptera</taxon>
        <taxon>Apocrita</taxon>
        <taxon>Aculeata</taxon>
        <taxon>Apoidea</taxon>
        <taxon>Anthophila</taxon>
        <taxon>Apidae</taxon>
        <taxon>Melipona</taxon>
    </lineage>
</organism>
<evidence type="ECO:0000256" key="8">
    <source>
        <dbReference type="ARBA" id="ARBA00022884"/>
    </source>
</evidence>
<evidence type="ECO:0000256" key="10">
    <source>
        <dbReference type="ARBA" id="ARBA00023242"/>
    </source>
</evidence>
<dbReference type="Gene3D" id="4.10.60.10">
    <property type="entry name" value="Zinc finger, CCHC-type"/>
    <property type="match status" value="1"/>
</dbReference>
<keyword evidence="18" id="KW-1185">Reference proteome</keyword>
<evidence type="ECO:0000259" key="16">
    <source>
        <dbReference type="PROSITE" id="PS50158"/>
    </source>
</evidence>
<dbReference type="GO" id="GO:0008270">
    <property type="term" value="F:zinc ion binding"/>
    <property type="evidence" value="ECO:0007669"/>
    <property type="project" value="UniProtKB-KW"/>
</dbReference>
<evidence type="ECO:0000256" key="7">
    <source>
        <dbReference type="ARBA" id="ARBA00022833"/>
    </source>
</evidence>
<dbReference type="GO" id="GO:0000398">
    <property type="term" value="P:mRNA splicing, via spliceosome"/>
    <property type="evidence" value="ECO:0007669"/>
    <property type="project" value="InterPro"/>
</dbReference>
<dbReference type="InterPro" id="IPR044598">
    <property type="entry name" value="ZCRB1"/>
</dbReference>
<keyword evidence="5" id="KW-0747">Spliceosome</keyword>
<dbReference type="SUPFAM" id="SSF54928">
    <property type="entry name" value="RNA-binding domain, RBD"/>
    <property type="match status" value="1"/>
</dbReference>
<dbReference type="InterPro" id="IPR036875">
    <property type="entry name" value="Znf_CCHC_sf"/>
</dbReference>
<dbReference type="InterPro" id="IPR001878">
    <property type="entry name" value="Znf_CCHC"/>
</dbReference>
<dbReference type="EMBL" id="KQ435908">
    <property type="protein sequence ID" value="KOX68967.1"/>
    <property type="molecule type" value="Genomic_DNA"/>
</dbReference>
<keyword evidence="7" id="KW-0862">Zinc</keyword>
<evidence type="ECO:0000256" key="14">
    <source>
        <dbReference type="SAM" id="MobiDB-lite"/>
    </source>
</evidence>
<keyword evidence="6 12" id="KW-0863">Zinc-finger</keyword>
<dbReference type="Pfam" id="PF00076">
    <property type="entry name" value="RRM_1"/>
    <property type="match status" value="1"/>
</dbReference>
<accession>A0A0M8ZQN3</accession>
<dbReference type="PROSITE" id="PS50158">
    <property type="entry name" value="ZF_CCHC"/>
    <property type="match status" value="1"/>
</dbReference>
<dbReference type="SMART" id="SM00360">
    <property type="entry name" value="RRM"/>
    <property type="match status" value="1"/>
</dbReference>
<evidence type="ECO:0000256" key="11">
    <source>
        <dbReference type="ARBA" id="ARBA00032031"/>
    </source>
</evidence>
<gene>
    <name evidence="17" type="ORF">WN51_06718</name>
</gene>
<dbReference type="InterPro" id="IPR003954">
    <property type="entry name" value="RRM_euk-type"/>
</dbReference>
<keyword evidence="4" id="KW-0479">Metal-binding</keyword>
<dbReference type="CDD" id="cd12393">
    <property type="entry name" value="RRM_ZCRB1"/>
    <property type="match status" value="1"/>
</dbReference>
<evidence type="ECO:0000256" key="13">
    <source>
        <dbReference type="PROSITE-ProRule" id="PRU00176"/>
    </source>
</evidence>
<sequence length="223" mass="25355">MSGGVVPSKSTVYVSNLPFSLTNNDIHQLLQNYGKIVKVTVMKDKITRKSRGVAFILFLTPEDAITCAKNLNNTKIGGRTVKSSIAVDNGRSTEFIRRRDYPDKSQCYECGEEGHLSYSCRNNTLGPRNPPLKKIRLRKKQKGNTQQTSDCNKNSDDELAEDNWDEEVETLSAAIALEQRQKELENNQRLGYKGCEEENRSIQKSGKKFKKNQYFSDEEDFSE</sequence>
<feature type="domain" description="CCHC-type" evidence="16">
    <location>
        <begin position="107"/>
        <end position="122"/>
    </location>
</feature>
<evidence type="ECO:0000256" key="3">
    <source>
        <dbReference type="ARBA" id="ARBA00022664"/>
    </source>
</evidence>
<keyword evidence="3" id="KW-0507">mRNA processing</keyword>
<dbReference type="PANTHER" id="PTHR46259:SF1">
    <property type="entry name" value="ZINC FINGER CCHC-TYPE AND RNA-BINDING MOTIF-CONTAINING PROTEIN 1"/>
    <property type="match status" value="1"/>
</dbReference>
<evidence type="ECO:0000313" key="18">
    <source>
        <dbReference type="Proteomes" id="UP000053105"/>
    </source>
</evidence>
<evidence type="ECO:0000313" key="17">
    <source>
        <dbReference type="EMBL" id="KOX68967.1"/>
    </source>
</evidence>
<dbReference type="Proteomes" id="UP000053105">
    <property type="component" value="Unassembled WGS sequence"/>
</dbReference>
<evidence type="ECO:0000256" key="12">
    <source>
        <dbReference type="PROSITE-ProRule" id="PRU00047"/>
    </source>
</evidence>
<evidence type="ECO:0000256" key="2">
    <source>
        <dbReference type="ARBA" id="ARBA00015428"/>
    </source>
</evidence>
<reference evidence="17 18" key="1">
    <citation type="submission" date="2015-07" db="EMBL/GenBank/DDBJ databases">
        <title>The genome of Melipona quadrifasciata.</title>
        <authorList>
            <person name="Pan H."/>
            <person name="Kapheim K."/>
        </authorList>
    </citation>
    <scope>NUCLEOTIDE SEQUENCE [LARGE SCALE GENOMIC DNA]</scope>
    <source>
        <strain evidence="17">0111107301</strain>
        <tissue evidence="17">Whole body</tissue>
    </source>
</reference>
<dbReference type="AlphaFoldDB" id="A0A0M8ZQN3"/>
<dbReference type="InterPro" id="IPR035979">
    <property type="entry name" value="RBD_domain_sf"/>
</dbReference>
<dbReference type="GO" id="GO:0003723">
    <property type="term" value="F:RNA binding"/>
    <property type="evidence" value="ECO:0007669"/>
    <property type="project" value="UniProtKB-UniRule"/>
</dbReference>